<dbReference type="SUPFAM" id="SSF143975">
    <property type="entry name" value="IlvD/EDD N-terminal domain-like"/>
    <property type="match status" value="1"/>
</dbReference>
<dbReference type="GO" id="GO:0009097">
    <property type="term" value="P:isoleucine biosynthetic process"/>
    <property type="evidence" value="ECO:0007669"/>
    <property type="project" value="UniProtKB-UniRule"/>
</dbReference>
<dbReference type="GO" id="GO:0009099">
    <property type="term" value="P:L-valine biosynthetic process"/>
    <property type="evidence" value="ECO:0007669"/>
    <property type="project" value="UniProtKB-UniRule"/>
</dbReference>
<feature type="domain" description="Dihydroxy-acid/6-phosphogluconate dehydratase N-terminal" evidence="17">
    <location>
        <begin position="53"/>
        <end position="375"/>
    </location>
</feature>
<evidence type="ECO:0000256" key="4">
    <source>
        <dbReference type="ARBA" id="ARBA00022714"/>
    </source>
</evidence>
<dbReference type="Pfam" id="PF24877">
    <property type="entry name" value="ILV_EDD_C"/>
    <property type="match status" value="1"/>
</dbReference>
<feature type="modified residue" description="N6-carboxylysine" evidence="15">
    <location>
        <position position="143"/>
    </location>
</feature>
<dbReference type="PANTHER" id="PTHR21000">
    <property type="entry name" value="DIHYDROXY-ACID DEHYDRATASE DAD"/>
    <property type="match status" value="1"/>
</dbReference>
<dbReference type="AlphaFoldDB" id="A0A7Z0D2H7"/>
<comment type="catalytic activity">
    <reaction evidence="15">
        <text>(2R,3R)-2,3-dihydroxy-3-methylpentanoate = (S)-3-methyl-2-oxopentanoate + H2O</text>
        <dbReference type="Rhea" id="RHEA:27694"/>
        <dbReference type="ChEBI" id="CHEBI:15377"/>
        <dbReference type="ChEBI" id="CHEBI:35146"/>
        <dbReference type="ChEBI" id="CHEBI:49258"/>
        <dbReference type="EC" id="4.2.1.9"/>
    </reaction>
</comment>
<feature type="domain" description="Dihydroxy-acid/6-phosphogluconate dehydratase C-terminal" evidence="18">
    <location>
        <begin position="387"/>
        <end position="576"/>
    </location>
</feature>
<dbReference type="UniPathway" id="UPA00047">
    <property type="reaction ID" value="UER00057"/>
</dbReference>
<feature type="compositionally biased region" description="Basic and acidic residues" evidence="16">
    <location>
        <begin position="21"/>
        <end position="32"/>
    </location>
</feature>
<dbReference type="GO" id="GO:0051537">
    <property type="term" value="F:2 iron, 2 sulfur cluster binding"/>
    <property type="evidence" value="ECO:0007669"/>
    <property type="project" value="UniProtKB-UniRule"/>
</dbReference>
<dbReference type="EMBL" id="JACBZP010000001">
    <property type="protein sequence ID" value="NYI67667.1"/>
    <property type="molecule type" value="Genomic_DNA"/>
</dbReference>
<protein>
    <recommendedName>
        <fullName evidence="14 15">Dihydroxy-acid dehydratase</fullName>
        <shortName evidence="15">DAD</shortName>
        <ecNumber evidence="14 15">4.2.1.9</ecNumber>
    </recommendedName>
</protein>
<evidence type="ECO:0000256" key="12">
    <source>
        <dbReference type="ARBA" id="ARBA00029436"/>
    </source>
</evidence>
<feature type="active site" description="Proton acceptor" evidence="15">
    <location>
        <position position="495"/>
    </location>
</feature>
<dbReference type="InterPro" id="IPR004404">
    <property type="entry name" value="DihydroxyA_deHydtase"/>
</dbReference>
<dbReference type="InterPro" id="IPR056740">
    <property type="entry name" value="ILV_EDD_C"/>
</dbReference>
<keyword evidence="4 15" id="KW-0001">2Fe-2S</keyword>
<feature type="binding site" evidence="15">
    <location>
        <position position="100"/>
    </location>
    <ligand>
        <name>Mg(2+)</name>
        <dbReference type="ChEBI" id="CHEBI:18420"/>
    </ligand>
</feature>
<dbReference type="InterPro" id="IPR037237">
    <property type="entry name" value="IlvD/EDD_N"/>
</dbReference>
<proteinExistence type="inferred from homology"/>
<evidence type="ECO:0000256" key="15">
    <source>
        <dbReference type="HAMAP-Rule" id="MF_00012"/>
    </source>
</evidence>
<evidence type="ECO:0000256" key="7">
    <source>
        <dbReference type="ARBA" id="ARBA00023004"/>
    </source>
</evidence>
<gene>
    <name evidence="15" type="primary">ilvD</name>
    <name evidence="19" type="ORF">BJY26_001973</name>
</gene>
<dbReference type="Pfam" id="PF00920">
    <property type="entry name" value="ILVD_EDD_N"/>
    <property type="match status" value="1"/>
</dbReference>
<dbReference type="PROSITE" id="PS00886">
    <property type="entry name" value="ILVD_EDD_1"/>
    <property type="match status" value="1"/>
</dbReference>
<dbReference type="GO" id="GO:0000287">
    <property type="term" value="F:magnesium ion binding"/>
    <property type="evidence" value="ECO:0007669"/>
    <property type="project" value="UniProtKB-UniRule"/>
</dbReference>
<keyword evidence="3 15" id="KW-0028">Amino-acid biosynthesis</keyword>
<dbReference type="NCBIfam" id="NF002068">
    <property type="entry name" value="PRK00911.1"/>
    <property type="match status" value="1"/>
</dbReference>
<feature type="binding site" evidence="15">
    <location>
        <position position="68"/>
    </location>
    <ligand>
        <name>[2Fe-2S] cluster</name>
        <dbReference type="ChEBI" id="CHEBI:190135"/>
    </ligand>
</feature>
<dbReference type="GO" id="GO:0004160">
    <property type="term" value="F:dihydroxy-acid dehydratase activity"/>
    <property type="evidence" value="ECO:0007669"/>
    <property type="project" value="UniProtKB-UniRule"/>
</dbReference>
<dbReference type="UniPathway" id="UPA00049">
    <property type="reaction ID" value="UER00061"/>
</dbReference>
<evidence type="ECO:0000256" key="10">
    <source>
        <dbReference type="ARBA" id="ARBA00023304"/>
    </source>
</evidence>
<keyword evidence="5 15" id="KW-0479">Metal-binding</keyword>
<dbReference type="PANTHER" id="PTHR21000:SF5">
    <property type="entry name" value="DIHYDROXY-ACID DEHYDRATASE, MITOCHONDRIAL"/>
    <property type="match status" value="1"/>
</dbReference>
<dbReference type="InterPro" id="IPR050165">
    <property type="entry name" value="DHAD_IlvD/Edd"/>
</dbReference>
<evidence type="ECO:0000256" key="16">
    <source>
        <dbReference type="SAM" id="MobiDB-lite"/>
    </source>
</evidence>
<evidence type="ECO:0000256" key="14">
    <source>
        <dbReference type="ARBA" id="ARBA00029490"/>
    </source>
</evidence>
<evidence type="ECO:0000256" key="1">
    <source>
        <dbReference type="ARBA" id="ARBA00001946"/>
    </source>
</evidence>
<evidence type="ECO:0000256" key="5">
    <source>
        <dbReference type="ARBA" id="ARBA00022723"/>
    </source>
</evidence>
<dbReference type="Gene3D" id="3.50.30.80">
    <property type="entry name" value="IlvD/EDD C-terminal domain-like"/>
    <property type="match status" value="1"/>
</dbReference>
<comment type="similarity">
    <text evidence="2 15">Belongs to the IlvD/Edd family.</text>
</comment>
<keyword evidence="8 15" id="KW-0411">Iron-sulfur</keyword>
<evidence type="ECO:0000256" key="11">
    <source>
        <dbReference type="ARBA" id="ARBA00029304"/>
    </source>
</evidence>
<dbReference type="InterPro" id="IPR020558">
    <property type="entry name" value="DiOHA_6PGluconate_deHydtase_CS"/>
</dbReference>
<keyword evidence="6 15" id="KW-0460">Magnesium</keyword>
<comment type="caution">
    <text evidence="15">Lacks conserved residue(s) required for the propagation of feature annotation.</text>
</comment>
<keyword evidence="9 15" id="KW-0456">Lyase</keyword>
<comment type="caution">
    <text evidence="19">The sequence shown here is derived from an EMBL/GenBank/DDBJ whole genome shotgun (WGS) entry which is preliminary data.</text>
</comment>
<dbReference type="NCBIfam" id="TIGR00110">
    <property type="entry name" value="ilvD"/>
    <property type="match status" value="1"/>
</dbReference>
<evidence type="ECO:0000256" key="13">
    <source>
        <dbReference type="ARBA" id="ARBA00029437"/>
    </source>
</evidence>
<keyword evidence="7 15" id="KW-0408">Iron</keyword>
<dbReference type="InterPro" id="IPR000581">
    <property type="entry name" value="ILV_EDD_N"/>
</dbReference>
<comment type="cofactor">
    <cofactor evidence="15">
        <name>[2Fe-2S] cluster</name>
        <dbReference type="ChEBI" id="CHEBI:190135"/>
    </cofactor>
    <text evidence="15">Binds 1 [2Fe-2S] cluster per subunit. This cluster acts as a Lewis acid cofactor.</text>
</comment>
<feature type="binding site" evidence="15">
    <location>
        <position position="469"/>
    </location>
    <ligand>
        <name>Mg(2+)</name>
        <dbReference type="ChEBI" id="CHEBI:18420"/>
    </ligand>
</feature>
<dbReference type="PROSITE" id="PS00887">
    <property type="entry name" value="ILVD_EDD_2"/>
    <property type="match status" value="1"/>
</dbReference>
<accession>A0A7Z0D2H7</accession>
<comment type="pathway">
    <text evidence="12 15">Amino-acid biosynthesis; L-valine biosynthesis; L-valine from pyruvate: step 3/4.</text>
</comment>
<evidence type="ECO:0000259" key="18">
    <source>
        <dbReference type="Pfam" id="PF24877"/>
    </source>
</evidence>
<dbReference type="SUPFAM" id="SSF52016">
    <property type="entry name" value="LeuD/IlvD-like"/>
    <property type="match status" value="1"/>
</dbReference>
<comment type="pathway">
    <text evidence="13 15">Amino-acid biosynthesis; L-isoleucine biosynthesis; L-isoleucine from 2-oxobutanoate: step 3/4.</text>
</comment>
<comment type="subunit">
    <text evidence="15">Homodimer.</text>
</comment>
<evidence type="ECO:0000256" key="3">
    <source>
        <dbReference type="ARBA" id="ARBA00022605"/>
    </source>
</evidence>
<feature type="binding site" evidence="15">
    <location>
        <position position="142"/>
    </location>
    <ligand>
        <name>Mg(2+)</name>
        <dbReference type="ChEBI" id="CHEBI:18420"/>
    </ligand>
</feature>
<comment type="catalytic activity">
    <reaction evidence="11">
        <text>(2R)-2,3-dihydroxy-3-methylbutanoate = 3-methyl-2-oxobutanoate + H2O</text>
        <dbReference type="Rhea" id="RHEA:24809"/>
        <dbReference type="ChEBI" id="CHEBI:11851"/>
        <dbReference type="ChEBI" id="CHEBI:15377"/>
        <dbReference type="ChEBI" id="CHEBI:49072"/>
        <dbReference type="EC" id="4.2.1.9"/>
    </reaction>
    <physiologicalReaction direction="left-to-right" evidence="11">
        <dbReference type="Rhea" id="RHEA:24810"/>
    </physiologicalReaction>
</comment>
<evidence type="ECO:0000256" key="2">
    <source>
        <dbReference type="ARBA" id="ARBA00006486"/>
    </source>
</evidence>
<evidence type="ECO:0000256" key="8">
    <source>
        <dbReference type="ARBA" id="ARBA00023014"/>
    </source>
</evidence>
<organism evidence="19 20">
    <name type="scientific">Spelaeicoccus albus</name>
    <dbReference type="NCBI Taxonomy" id="1280376"/>
    <lineage>
        <taxon>Bacteria</taxon>
        <taxon>Bacillati</taxon>
        <taxon>Actinomycetota</taxon>
        <taxon>Actinomycetes</taxon>
        <taxon>Micrococcales</taxon>
        <taxon>Brevibacteriaceae</taxon>
        <taxon>Spelaeicoccus</taxon>
    </lineage>
</organism>
<dbReference type="EC" id="4.2.1.9" evidence="14 15"/>
<dbReference type="HAMAP" id="MF_00012">
    <property type="entry name" value="IlvD"/>
    <property type="match status" value="1"/>
</dbReference>
<name>A0A7Z0D2H7_9MICO</name>
<evidence type="ECO:0000256" key="9">
    <source>
        <dbReference type="ARBA" id="ARBA00023239"/>
    </source>
</evidence>
<reference evidence="19 20" key="1">
    <citation type="submission" date="2020-07" db="EMBL/GenBank/DDBJ databases">
        <title>Sequencing the genomes of 1000 actinobacteria strains.</title>
        <authorList>
            <person name="Klenk H.-P."/>
        </authorList>
    </citation>
    <scope>NUCLEOTIDE SEQUENCE [LARGE SCALE GENOMIC DNA]</scope>
    <source>
        <strain evidence="19 20">DSM 26341</strain>
    </source>
</reference>
<dbReference type="Proteomes" id="UP000539111">
    <property type="component" value="Unassembled WGS sequence"/>
</dbReference>
<sequence length="579" mass="60299">MSENDGAPADPTTSANGAPDIKPRSRDVTDGLEKTAARGMLRAVGMGDDDWDKPQIGVGSSWNEITPCNMSLDRLAKGVKDGVHEAGGYPLEFGTISVSDGISMGHEGMHFSLVSREVITDSVETVMSAERMDGSVLLAGCDKSIPGMLMAAARLDLANVFLYNGSTMPGYAKLSDGTEREVTIIDAFEAVGACRAGRMSMEDLTSIEKAICPGEGACGGMYTANTMASAAEAMGMSMPGSAAPPAINKARDQFAVESGKAVVGMLRRGHTARDIMTKEAFENAIAVVMAFGGSTNAVLHLMAIAHEAEVDLQLADFDRIGNKVPHLGDLKPFGRYVMNDVYKIGGVPVIMKALLDAGLLHGDCLTVTGKTVAENLAEVRPPDPDGKILHALNNPIHPTGGLTILHGSLAPGGAVVKTAGFDSAVFEGTARVFDQEQPAMAAVLDGEIKAGDVIVIRYEGPKGGPGMREMLAITGAIKGAGLGADVLLLTDGRFSGGTTGLCIGHVAPEAVDGGPIAFVRDGDTIRVDVENRTLDVHVDDAELKARAEGWEPLPPRYTKGVLAKYRKLVGSASVGAVCG</sequence>
<evidence type="ECO:0000259" key="17">
    <source>
        <dbReference type="Pfam" id="PF00920"/>
    </source>
</evidence>
<comment type="cofactor">
    <cofactor evidence="1 15">
        <name>Mg(2+)</name>
        <dbReference type="ChEBI" id="CHEBI:18420"/>
    </cofactor>
</comment>
<dbReference type="InterPro" id="IPR042096">
    <property type="entry name" value="Dihydro-acid_dehy_C"/>
</dbReference>
<evidence type="ECO:0000313" key="19">
    <source>
        <dbReference type="EMBL" id="NYI67667.1"/>
    </source>
</evidence>
<feature type="region of interest" description="Disordered" evidence="16">
    <location>
        <begin position="1"/>
        <end position="32"/>
    </location>
</feature>
<dbReference type="RefSeq" id="WP_179427787.1">
    <property type="nucleotide sequence ID" value="NZ_JACBZP010000001.1"/>
</dbReference>
<evidence type="ECO:0000313" key="20">
    <source>
        <dbReference type="Proteomes" id="UP000539111"/>
    </source>
</evidence>
<comment type="function">
    <text evidence="15">Functions in the biosynthesis of branched-chain amino acids. Catalyzes the dehydration of (2R,3R)-2,3-dihydroxy-3-methylpentanoate (2,3-dihydroxy-3-methylvalerate) into 2-oxo-3-methylpentanoate (2-oxo-3-methylvalerate) and of (2R)-2,3-dihydroxy-3-methylbutanoate (2,3-dihydroxyisovalerate) into 2-oxo-3-methylbutanoate (2-oxoisovalerate), the penultimate precursor to L-isoleucine and L-valine, respectively.</text>
</comment>
<evidence type="ECO:0000256" key="6">
    <source>
        <dbReference type="ARBA" id="ARBA00022842"/>
    </source>
</evidence>
<dbReference type="FunFam" id="3.50.30.80:FF:000001">
    <property type="entry name" value="Dihydroxy-acid dehydratase"/>
    <property type="match status" value="1"/>
</dbReference>
<feature type="binding site" description="via carbamate group" evidence="15">
    <location>
        <position position="143"/>
    </location>
    <ligand>
        <name>Mg(2+)</name>
        <dbReference type="ChEBI" id="CHEBI:18420"/>
    </ligand>
</feature>
<keyword evidence="20" id="KW-1185">Reference proteome</keyword>
<keyword evidence="10 15" id="KW-0100">Branched-chain amino acid biosynthesis</keyword>